<keyword evidence="1" id="KW-0677">Repeat</keyword>
<feature type="region of interest" description="Disordered" evidence="2">
    <location>
        <begin position="265"/>
        <end position="284"/>
    </location>
</feature>
<feature type="chain" id="PRO_5039700435" evidence="3">
    <location>
        <begin position="24"/>
        <end position="728"/>
    </location>
</feature>
<dbReference type="InterPro" id="IPR032599">
    <property type="entry name" value="YcdB/YcdC_rep_domain"/>
</dbReference>
<accession>A0A9D1RSU2</accession>
<evidence type="ECO:0000313" key="5">
    <source>
        <dbReference type="EMBL" id="HIW93514.1"/>
    </source>
</evidence>
<protein>
    <submittedName>
        <fullName evidence="5">S-layer homology domain-containing protein</fullName>
    </submittedName>
</protein>
<dbReference type="Pfam" id="PF00395">
    <property type="entry name" value="SLH"/>
    <property type="match status" value="1"/>
</dbReference>
<evidence type="ECO:0000313" key="6">
    <source>
        <dbReference type="Proteomes" id="UP000824192"/>
    </source>
</evidence>
<evidence type="ECO:0000256" key="2">
    <source>
        <dbReference type="SAM" id="MobiDB-lite"/>
    </source>
</evidence>
<gene>
    <name evidence="5" type="ORF">H9868_03135</name>
</gene>
<proteinExistence type="predicted"/>
<reference evidence="5" key="1">
    <citation type="journal article" date="2021" name="PeerJ">
        <title>Extensive microbial diversity within the chicken gut microbiome revealed by metagenomics and culture.</title>
        <authorList>
            <person name="Gilroy R."/>
            <person name="Ravi A."/>
            <person name="Getino M."/>
            <person name="Pursley I."/>
            <person name="Horton D.L."/>
            <person name="Alikhan N.F."/>
            <person name="Baker D."/>
            <person name="Gharbi K."/>
            <person name="Hall N."/>
            <person name="Watson M."/>
            <person name="Adriaenssens E.M."/>
            <person name="Foster-Nyarko E."/>
            <person name="Jarju S."/>
            <person name="Secka A."/>
            <person name="Antonio M."/>
            <person name="Oren A."/>
            <person name="Chaudhuri R.R."/>
            <person name="La Ragione R."/>
            <person name="Hildebrand F."/>
            <person name="Pallen M.J."/>
        </authorList>
    </citation>
    <scope>NUCLEOTIDE SEQUENCE</scope>
    <source>
        <strain evidence="5">ChiGjej6B6-1540</strain>
    </source>
</reference>
<comment type="caution">
    <text evidence="5">The sequence shown here is derived from an EMBL/GenBank/DDBJ whole genome shotgun (WGS) entry which is preliminary data.</text>
</comment>
<evidence type="ECO:0000259" key="4">
    <source>
        <dbReference type="PROSITE" id="PS51272"/>
    </source>
</evidence>
<evidence type="ECO:0000256" key="1">
    <source>
        <dbReference type="ARBA" id="ARBA00022737"/>
    </source>
</evidence>
<dbReference type="InterPro" id="IPR001119">
    <property type="entry name" value="SLH_dom"/>
</dbReference>
<reference evidence="5" key="2">
    <citation type="submission" date="2021-04" db="EMBL/GenBank/DDBJ databases">
        <authorList>
            <person name="Gilroy R."/>
        </authorList>
    </citation>
    <scope>NUCLEOTIDE SEQUENCE</scope>
    <source>
        <strain evidence="5">ChiGjej6B6-1540</strain>
    </source>
</reference>
<dbReference type="Proteomes" id="UP000824192">
    <property type="component" value="Unassembled WGS sequence"/>
</dbReference>
<dbReference type="EMBL" id="DXGA01000068">
    <property type="protein sequence ID" value="HIW93514.1"/>
    <property type="molecule type" value="Genomic_DNA"/>
</dbReference>
<name>A0A9D1RSU2_9FIRM</name>
<sequence>MKKLLSLLLSGVLALSLCTPALAASTSDTDARLTQVTQTVKTTLALDTSDYDQFHGNLTEDALSPQWNLNWSNTDGDSLTITADLDGTVLWLYRSDNEPSSSTPSLPEVSREEAQAAAQAFLDKVLDADVESVRLDEDGYSAPSYSDRYDFSGVILLNGIPSPLSCSVSVDMDSGEVVRFNRDALNGLYIGGIPSATAAITADDAGAKLKDLFSLRLEYVLDADSKEAVLRYLPNPLDEYYVDAQTGEVVNLTELRQSFYEKDANGSVTGDAEAPEAAPDGGLTEAEQEGAALLAGALDKETLDKQARAVDGLGLDAYTFASARYTVDPNWKEGDAGVQVSASLTYTREKDGNLWRRYVTLDAKTGELLSVNSSLPWNEDVKRTVTKEKAQKLAEAFLTSFCPDDFARTARYEQPTVSPLHDEEKIPSAYDFRYARQENGYFFADDGISVSVDTTDGSISSFSRHFQEDVTFDSPEGIVSEESALTAYQATFVPALGYIQVPVSLSKADDALRELLWQSGYTYCYQLTLGYGLEQEGEYVRGIDAKTGKPVYYQPNQSETITYDDLTGHWVASAAQTLADYGVGWMGGSLKPDSAISQKDMVALLSSMLYRNPVDPDALTEEEVDRLYETAYGQGWLKPEQRKDDASLTRMEIIRMLLNGGGYGGVAALEGIYRCDFTDAASISSADLGYAALAQGLKLVQGDSAGRLNPAKASTRAEALTMVYNFMR</sequence>
<dbReference type="Pfam" id="PF16244">
    <property type="entry name" value="DUF4901"/>
    <property type="match status" value="2"/>
</dbReference>
<feature type="domain" description="SLH" evidence="4">
    <location>
        <begin position="674"/>
        <end position="728"/>
    </location>
</feature>
<dbReference type="PROSITE" id="PS51272">
    <property type="entry name" value="SLH"/>
    <property type="match status" value="1"/>
</dbReference>
<keyword evidence="3" id="KW-0732">Signal</keyword>
<feature type="signal peptide" evidence="3">
    <location>
        <begin position="1"/>
        <end position="23"/>
    </location>
</feature>
<evidence type="ECO:0000256" key="3">
    <source>
        <dbReference type="SAM" id="SignalP"/>
    </source>
</evidence>
<dbReference type="AlphaFoldDB" id="A0A9D1RSU2"/>
<organism evidence="5 6">
    <name type="scientific">Candidatus Flavonifractor merdipullorum</name>
    <dbReference type="NCBI Taxonomy" id="2838590"/>
    <lineage>
        <taxon>Bacteria</taxon>
        <taxon>Bacillati</taxon>
        <taxon>Bacillota</taxon>
        <taxon>Clostridia</taxon>
        <taxon>Eubacteriales</taxon>
        <taxon>Oscillospiraceae</taxon>
        <taxon>Flavonifractor</taxon>
    </lineage>
</organism>